<dbReference type="Pfam" id="PF00069">
    <property type="entry name" value="Pkinase"/>
    <property type="match status" value="1"/>
</dbReference>
<gene>
    <name evidence="19" type="ORF">WMY93_006240</name>
</gene>
<dbReference type="FunFam" id="1.10.510.10:FF:000092">
    <property type="entry name" value="Ribosomal protein S6 kinase"/>
    <property type="match status" value="1"/>
</dbReference>
<protein>
    <recommendedName>
        <fullName evidence="12">Ribosomal protein S6 kinase beta-2</fullName>
        <ecNumber evidence="2">2.7.11.1</ecNumber>
    </recommendedName>
    <alternativeName>
        <fullName evidence="14">70 kDa ribosomal protein S6 kinase 2</fullName>
    </alternativeName>
    <alternativeName>
        <fullName evidence="13">p70 ribosomal S6 kinase beta</fullName>
    </alternativeName>
</protein>
<evidence type="ECO:0000256" key="13">
    <source>
        <dbReference type="ARBA" id="ARBA00076841"/>
    </source>
</evidence>
<dbReference type="InterPro" id="IPR017441">
    <property type="entry name" value="Protein_kinase_ATP_BS"/>
</dbReference>
<dbReference type="PROSITE" id="PS00108">
    <property type="entry name" value="PROTEIN_KINASE_ST"/>
    <property type="match status" value="1"/>
</dbReference>
<dbReference type="PANTHER" id="PTHR24351">
    <property type="entry name" value="RIBOSOMAL PROTEIN S6 KINASE"/>
    <property type="match status" value="1"/>
</dbReference>
<comment type="catalytic activity">
    <reaction evidence="9">
        <text>L-threonyl-[protein] + ATP = O-phospho-L-threonyl-[protein] + ADP + H(+)</text>
        <dbReference type="Rhea" id="RHEA:46608"/>
        <dbReference type="Rhea" id="RHEA-COMP:11060"/>
        <dbReference type="Rhea" id="RHEA-COMP:11605"/>
        <dbReference type="ChEBI" id="CHEBI:15378"/>
        <dbReference type="ChEBI" id="CHEBI:30013"/>
        <dbReference type="ChEBI" id="CHEBI:30616"/>
        <dbReference type="ChEBI" id="CHEBI:61977"/>
        <dbReference type="ChEBI" id="CHEBI:456216"/>
        <dbReference type="EC" id="2.7.11.1"/>
    </reaction>
</comment>
<evidence type="ECO:0000256" key="7">
    <source>
        <dbReference type="ARBA" id="ARBA00022777"/>
    </source>
</evidence>
<dbReference type="SMART" id="SM00220">
    <property type="entry name" value="S_TKc"/>
    <property type="match status" value="1"/>
</dbReference>
<dbReference type="CDD" id="cd05584">
    <property type="entry name" value="STKc_p70S6K"/>
    <property type="match status" value="1"/>
</dbReference>
<dbReference type="GO" id="GO:0004674">
    <property type="term" value="F:protein serine/threonine kinase activity"/>
    <property type="evidence" value="ECO:0007669"/>
    <property type="project" value="UniProtKB-KW"/>
</dbReference>
<dbReference type="SMART" id="SM00133">
    <property type="entry name" value="S_TK_X"/>
    <property type="match status" value="1"/>
</dbReference>
<evidence type="ECO:0000256" key="9">
    <source>
        <dbReference type="ARBA" id="ARBA00047899"/>
    </source>
</evidence>
<accession>A0AAW0PK91</accession>
<name>A0AAW0PK91_9GOBI</name>
<dbReference type="PROSITE" id="PS51285">
    <property type="entry name" value="AGC_KINASE_CTER"/>
    <property type="match status" value="1"/>
</dbReference>
<evidence type="ECO:0000256" key="1">
    <source>
        <dbReference type="ARBA" id="ARBA00009804"/>
    </source>
</evidence>
<dbReference type="PROSITE" id="PS00107">
    <property type="entry name" value="PROTEIN_KINASE_ATP"/>
    <property type="match status" value="1"/>
</dbReference>
<sequence>MDVSEVKRVLLMTTWCEVKKTLPQQKLRAALQKSMRSGHLPLPPILTLTRATMTHNSACVMAGVFDIDLETEDISDTEDDVCDFTVPEPENVQTEEVELTSEVVNRDSERVGPDCFELLRVLGKGAYGKVFQVRKVQGAKTGKIFAMKVLKKAKIVCNAKDTAHTRAEREILETVRHPFIVDLLYAFQTGGKLYLILECLSGGELFMQLEKEGIFMEDTFYLGEITLALGHLHSNGIIYRDLKPENIMLNHQGHIKLTDFGLCKESIHDGSVTHTFCGTIEYMAPEILTRSGHNRAVDWWSLGALMYDMMTGSPPFTAENRKKTIDKILKCKINLPPYLTIDARDLIKKLLKKSPAQRLGSGKEDCADIQKHPFFKHINWDDLLNKRVEPPYKPQLHSEEDVSQFDTRFTRQTPVDSPDDTTLSHSAELAFAGFTYVAPSVLESLKEGFSFEPKARTMRRCNSSPRTPISPQFSAVTGPFKSNMYADPELFSPVSPPAAPAPTPLENGRASLPIKAPSRNKKQKGHRR</sequence>
<dbReference type="AlphaFoldDB" id="A0AAW0PK91"/>
<evidence type="ECO:0000256" key="11">
    <source>
        <dbReference type="ARBA" id="ARBA00053693"/>
    </source>
</evidence>
<evidence type="ECO:0000256" key="5">
    <source>
        <dbReference type="ARBA" id="ARBA00022679"/>
    </source>
</evidence>
<dbReference type="InterPro" id="IPR017892">
    <property type="entry name" value="Pkinase_C"/>
</dbReference>
<keyword evidence="20" id="KW-1185">Reference proteome</keyword>
<keyword evidence="3" id="KW-0723">Serine/threonine-protein kinase</keyword>
<feature type="domain" description="Protein kinase" evidence="17">
    <location>
        <begin position="116"/>
        <end position="375"/>
    </location>
</feature>
<evidence type="ECO:0000256" key="8">
    <source>
        <dbReference type="ARBA" id="ARBA00022840"/>
    </source>
</evidence>
<comment type="catalytic activity">
    <reaction evidence="10">
        <text>L-seryl-[protein] + ATP = O-phospho-L-seryl-[protein] + ADP + H(+)</text>
        <dbReference type="Rhea" id="RHEA:17989"/>
        <dbReference type="Rhea" id="RHEA-COMP:9863"/>
        <dbReference type="Rhea" id="RHEA-COMP:11604"/>
        <dbReference type="ChEBI" id="CHEBI:15378"/>
        <dbReference type="ChEBI" id="CHEBI:29999"/>
        <dbReference type="ChEBI" id="CHEBI:30616"/>
        <dbReference type="ChEBI" id="CHEBI:83421"/>
        <dbReference type="ChEBI" id="CHEBI:456216"/>
        <dbReference type="EC" id="2.7.11.1"/>
    </reaction>
</comment>
<dbReference type="InterPro" id="IPR000961">
    <property type="entry name" value="AGC-kinase_C"/>
</dbReference>
<keyword evidence="4" id="KW-0597">Phosphoprotein</keyword>
<proteinExistence type="inferred from homology"/>
<evidence type="ECO:0000256" key="4">
    <source>
        <dbReference type="ARBA" id="ARBA00022553"/>
    </source>
</evidence>
<evidence type="ECO:0000259" key="18">
    <source>
        <dbReference type="PROSITE" id="PS51285"/>
    </source>
</evidence>
<dbReference type="InterPro" id="IPR000719">
    <property type="entry name" value="Prot_kinase_dom"/>
</dbReference>
<evidence type="ECO:0000256" key="16">
    <source>
        <dbReference type="SAM" id="MobiDB-lite"/>
    </source>
</evidence>
<feature type="compositionally biased region" description="Pro residues" evidence="16">
    <location>
        <begin position="494"/>
        <end position="503"/>
    </location>
</feature>
<comment type="similarity">
    <text evidence="1">Belongs to the protein kinase superfamily. AGC Ser/Thr protein kinase family. S6 kinase subfamily.</text>
</comment>
<dbReference type="Gene3D" id="1.10.510.10">
    <property type="entry name" value="Transferase(Phosphotransferase) domain 1"/>
    <property type="match status" value="1"/>
</dbReference>
<keyword evidence="8 15" id="KW-0067">ATP-binding</keyword>
<dbReference type="Gene3D" id="3.30.200.20">
    <property type="entry name" value="Phosphorylase Kinase, domain 1"/>
    <property type="match status" value="1"/>
</dbReference>
<dbReference type="FunFam" id="3.30.200.20:FF:000587">
    <property type="entry name" value="Non-specific serine/threonine protein kinase"/>
    <property type="match status" value="1"/>
</dbReference>
<evidence type="ECO:0000256" key="10">
    <source>
        <dbReference type="ARBA" id="ARBA00048679"/>
    </source>
</evidence>
<dbReference type="InterPro" id="IPR008271">
    <property type="entry name" value="Ser/Thr_kinase_AS"/>
</dbReference>
<evidence type="ECO:0000259" key="17">
    <source>
        <dbReference type="PROSITE" id="PS50011"/>
    </source>
</evidence>
<comment type="caution">
    <text evidence="19">The sequence shown here is derived from an EMBL/GenBank/DDBJ whole genome shotgun (WGS) entry which is preliminary data.</text>
</comment>
<keyword evidence="7" id="KW-0418">Kinase</keyword>
<feature type="domain" description="AGC-kinase C-terminal" evidence="18">
    <location>
        <begin position="376"/>
        <end position="446"/>
    </location>
</feature>
<evidence type="ECO:0000256" key="3">
    <source>
        <dbReference type="ARBA" id="ARBA00022527"/>
    </source>
</evidence>
<evidence type="ECO:0000256" key="6">
    <source>
        <dbReference type="ARBA" id="ARBA00022741"/>
    </source>
</evidence>
<organism evidence="19 20">
    <name type="scientific">Mugilogobius chulae</name>
    <name type="common">yellowstripe goby</name>
    <dbReference type="NCBI Taxonomy" id="88201"/>
    <lineage>
        <taxon>Eukaryota</taxon>
        <taxon>Metazoa</taxon>
        <taxon>Chordata</taxon>
        <taxon>Craniata</taxon>
        <taxon>Vertebrata</taxon>
        <taxon>Euteleostomi</taxon>
        <taxon>Actinopterygii</taxon>
        <taxon>Neopterygii</taxon>
        <taxon>Teleostei</taxon>
        <taxon>Neoteleostei</taxon>
        <taxon>Acanthomorphata</taxon>
        <taxon>Gobiaria</taxon>
        <taxon>Gobiiformes</taxon>
        <taxon>Gobioidei</taxon>
        <taxon>Gobiidae</taxon>
        <taxon>Gobionellinae</taxon>
        <taxon>Mugilogobius</taxon>
    </lineage>
</organism>
<feature type="compositionally biased region" description="Basic residues" evidence="16">
    <location>
        <begin position="518"/>
        <end position="528"/>
    </location>
</feature>
<evidence type="ECO:0000313" key="20">
    <source>
        <dbReference type="Proteomes" id="UP001460270"/>
    </source>
</evidence>
<dbReference type="InterPro" id="IPR011009">
    <property type="entry name" value="Kinase-like_dom_sf"/>
</dbReference>
<dbReference type="GO" id="GO:0005524">
    <property type="term" value="F:ATP binding"/>
    <property type="evidence" value="ECO:0007669"/>
    <property type="project" value="UniProtKB-UniRule"/>
</dbReference>
<dbReference type="PROSITE" id="PS50011">
    <property type="entry name" value="PROTEIN_KINASE_DOM"/>
    <property type="match status" value="1"/>
</dbReference>
<evidence type="ECO:0000256" key="15">
    <source>
        <dbReference type="PROSITE-ProRule" id="PRU10141"/>
    </source>
</evidence>
<dbReference type="EMBL" id="JBBPFD010000004">
    <property type="protein sequence ID" value="KAK7929845.1"/>
    <property type="molecule type" value="Genomic_DNA"/>
</dbReference>
<keyword evidence="6 15" id="KW-0547">Nucleotide-binding</keyword>
<keyword evidence="5" id="KW-0808">Transferase</keyword>
<evidence type="ECO:0000256" key="2">
    <source>
        <dbReference type="ARBA" id="ARBA00012513"/>
    </source>
</evidence>
<dbReference type="EC" id="2.7.11.1" evidence="2"/>
<feature type="binding site" evidence="15">
    <location>
        <position position="148"/>
    </location>
    <ligand>
        <name>ATP</name>
        <dbReference type="ChEBI" id="CHEBI:30616"/>
    </ligand>
</feature>
<evidence type="ECO:0000256" key="12">
    <source>
        <dbReference type="ARBA" id="ARBA00072495"/>
    </source>
</evidence>
<feature type="region of interest" description="Disordered" evidence="16">
    <location>
        <begin position="485"/>
        <end position="528"/>
    </location>
</feature>
<evidence type="ECO:0000256" key="14">
    <source>
        <dbReference type="ARBA" id="ARBA00078628"/>
    </source>
</evidence>
<dbReference type="Proteomes" id="UP001460270">
    <property type="component" value="Unassembled WGS sequence"/>
</dbReference>
<comment type="function">
    <text evidence="11">Phosphorylates specifically ribosomal protein S6. Seems to act downstream of mTOR signaling in response to growth factors and nutrients to promote cell proliferation, cell growth and cell cycle progression in an alternative pathway regulated by MEAK7.</text>
</comment>
<dbReference type="Pfam" id="PF00433">
    <property type="entry name" value="Pkinase_C"/>
    <property type="match status" value="1"/>
</dbReference>
<evidence type="ECO:0000313" key="19">
    <source>
        <dbReference type="EMBL" id="KAK7929845.1"/>
    </source>
</evidence>
<dbReference type="SUPFAM" id="SSF56112">
    <property type="entry name" value="Protein kinase-like (PK-like)"/>
    <property type="match status" value="1"/>
</dbReference>
<reference evidence="20" key="1">
    <citation type="submission" date="2024-04" db="EMBL/GenBank/DDBJ databases">
        <title>Salinicola lusitanus LLJ914,a marine bacterium isolated from the Okinawa Trough.</title>
        <authorList>
            <person name="Li J."/>
        </authorList>
    </citation>
    <scope>NUCLEOTIDE SEQUENCE [LARGE SCALE GENOMIC DNA]</scope>
</reference>